<name>A0A383RMZ7_9PSED</name>
<dbReference type="InterPro" id="IPR009506">
    <property type="entry name" value="YjiS-like"/>
</dbReference>
<accession>A0A383RMZ7</accession>
<dbReference type="AlphaFoldDB" id="A0A383RMZ7"/>
<organism evidence="2 3">
    <name type="scientific">Pseudomonas reidholzensis</name>
    <dbReference type="NCBI Taxonomy" id="1785162"/>
    <lineage>
        <taxon>Bacteria</taxon>
        <taxon>Pseudomonadati</taxon>
        <taxon>Pseudomonadota</taxon>
        <taxon>Gammaproteobacteria</taxon>
        <taxon>Pseudomonadales</taxon>
        <taxon>Pseudomonadaceae</taxon>
        <taxon>Pseudomonas</taxon>
    </lineage>
</organism>
<proteinExistence type="predicted"/>
<gene>
    <name evidence="2" type="ORF">CCOS865_00245</name>
</gene>
<dbReference type="Proteomes" id="UP000263595">
    <property type="component" value="Unassembled WGS sequence"/>
</dbReference>
<protein>
    <recommendedName>
        <fullName evidence="1">YjiS-like domain-containing protein</fullName>
    </recommendedName>
</protein>
<keyword evidence="3" id="KW-1185">Reference proteome</keyword>
<evidence type="ECO:0000313" key="3">
    <source>
        <dbReference type="Proteomes" id="UP000263595"/>
    </source>
</evidence>
<dbReference type="Pfam" id="PF06568">
    <property type="entry name" value="YjiS-like"/>
    <property type="match status" value="1"/>
</dbReference>
<dbReference type="EMBL" id="UNOZ01000002">
    <property type="protein sequence ID" value="SYX88024.1"/>
    <property type="molecule type" value="Genomic_DNA"/>
</dbReference>
<dbReference type="RefSeq" id="WP_119137181.1">
    <property type="nucleotide sequence ID" value="NZ_CBCSFL010000002.1"/>
</dbReference>
<dbReference type="OrthoDB" id="6496803at2"/>
<sequence length="76" mass="8678">MGSFSDVGVQRLAKELDAGQQPRLYNAPAGLGRIGLMLHRWTTRRTLLQLDDAQLRDVGLSWEQAREEGRKPFWRG</sequence>
<feature type="domain" description="YjiS-like" evidence="1">
    <location>
        <begin position="36"/>
        <end position="66"/>
    </location>
</feature>
<evidence type="ECO:0000313" key="2">
    <source>
        <dbReference type="EMBL" id="SYX88024.1"/>
    </source>
</evidence>
<evidence type="ECO:0000259" key="1">
    <source>
        <dbReference type="Pfam" id="PF06568"/>
    </source>
</evidence>
<reference evidence="3" key="1">
    <citation type="submission" date="2018-08" db="EMBL/GenBank/DDBJ databases">
        <authorList>
            <person name="Blom J."/>
        </authorList>
    </citation>
    <scope>NUCLEOTIDE SEQUENCE [LARGE SCALE GENOMIC DNA]</scope>
    <source>
        <strain evidence="3">CCOS 865</strain>
    </source>
</reference>